<dbReference type="EMBL" id="CP001736">
    <property type="protein sequence ID" value="ADB31070.1"/>
    <property type="molecule type" value="Genomic_DNA"/>
</dbReference>
<protein>
    <recommendedName>
        <fullName evidence="2">histidine kinase</fullName>
        <ecNumber evidence="2">2.7.13.3</ecNumber>
    </recommendedName>
</protein>
<name>D2PQT7_KRIFD</name>
<evidence type="ECO:0000313" key="12">
    <source>
        <dbReference type="Proteomes" id="UP000007967"/>
    </source>
</evidence>
<feature type="transmembrane region" description="Helical" evidence="9">
    <location>
        <begin position="104"/>
        <end position="125"/>
    </location>
</feature>
<keyword evidence="9" id="KW-0812">Transmembrane</keyword>
<reference evidence="12" key="1">
    <citation type="submission" date="2009-09" db="EMBL/GenBank/DDBJ databases">
        <title>The complete genome of Kribbella flavida DSM 17836.</title>
        <authorList>
            <consortium name="US DOE Joint Genome Institute (JGI-PGF)"/>
            <person name="Lucas S."/>
            <person name="Copeland A."/>
            <person name="Lapidus A."/>
            <person name="Glavina del Rio T."/>
            <person name="Dalin E."/>
            <person name="Tice H."/>
            <person name="Bruce D."/>
            <person name="Goodwin L."/>
            <person name="Pitluck S."/>
            <person name="Kyrpides N."/>
            <person name="Mavromatis K."/>
            <person name="Ivanova N."/>
            <person name="Saunders E."/>
            <person name="Brettin T."/>
            <person name="Detter J.C."/>
            <person name="Han C."/>
            <person name="Larimer F."/>
            <person name="Land M."/>
            <person name="Hauser L."/>
            <person name="Markowitz V."/>
            <person name="Cheng J.-F."/>
            <person name="Hugenholtz P."/>
            <person name="Woyke T."/>
            <person name="Wu D."/>
            <person name="Pukall R."/>
            <person name="Klenk H.-P."/>
            <person name="Eisen J.A."/>
        </authorList>
    </citation>
    <scope>NUCLEOTIDE SEQUENCE [LARGE SCALE GENOMIC DNA]</scope>
    <source>
        <strain evidence="12">DSM 17836 / JCM 10339 / NBRC 14399</strain>
    </source>
</reference>
<evidence type="ECO:0000256" key="2">
    <source>
        <dbReference type="ARBA" id="ARBA00012438"/>
    </source>
</evidence>
<sequence length="394" mass="40605">MQDRRPALTGIVLAPSVVGAAIASWVDPLSALGAAITLTAALVVATFRSRATAGGLVVVLAASSSILITIFYPRPADSSAGAVAVAEAIGLLALIVAAARLPTAWHAVGCGVAAAVATSVLILRLAEVSSFAQAVGTALFGLVVAGVVGGAAAVVRHQGQVRRKQHEELRRTQREEIAKDLHDYLGHDLTGILVQAQAALTIDNESASDHRETLTNIAADATHALATLDRVIATLFGPSAPVGAAPVESAARPVPGLHDVPALVQRFNETGTTPTQLEGGTVLHRSVEPEIGTTIFRLVAEALTNIRRHAPAASRALVTLREVRCDPGGSAILVEVTNESVPAPEQRLTRARGGAGLAGLSQRAELLGGVVEAGFVSPTSWRVLARFPLDGRRG</sequence>
<dbReference type="AlphaFoldDB" id="D2PQT7"/>
<evidence type="ECO:0000256" key="9">
    <source>
        <dbReference type="SAM" id="Phobius"/>
    </source>
</evidence>
<dbReference type="InterPro" id="IPR036890">
    <property type="entry name" value="HATPase_C_sf"/>
</dbReference>
<organism evidence="11 12">
    <name type="scientific">Kribbella flavida (strain DSM 17836 / JCM 10339 / NBRC 14399)</name>
    <dbReference type="NCBI Taxonomy" id="479435"/>
    <lineage>
        <taxon>Bacteria</taxon>
        <taxon>Bacillati</taxon>
        <taxon>Actinomycetota</taxon>
        <taxon>Actinomycetes</taxon>
        <taxon>Propionibacteriales</taxon>
        <taxon>Kribbellaceae</taxon>
        <taxon>Kribbella</taxon>
    </lineage>
</organism>
<evidence type="ECO:0000256" key="5">
    <source>
        <dbReference type="ARBA" id="ARBA00022741"/>
    </source>
</evidence>
<dbReference type="GO" id="GO:0016020">
    <property type="term" value="C:membrane"/>
    <property type="evidence" value="ECO:0007669"/>
    <property type="project" value="InterPro"/>
</dbReference>
<evidence type="ECO:0000256" key="1">
    <source>
        <dbReference type="ARBA" id="ARBA00000085"/>
    </source>
</evidence>
<gene>
    <name evidence="11" type="ordered locus">Kfla_1978</name>
</gene>
<keyword evidence="9" id="KW-1133">Transmembrane helix</keyword>
<evidence type="ECO:0000256" key="7">
    <source>
        <dbReference type="ARBA" id="ARBA00022840"/>
    </source>
</evidence>
<keyword evidence="6 11" id="KW-0418">Kinase</keyword>
<dbReference type="Pfam" id="PF07730">
    <property type="entry name" value="HisKA_3"/>
    <property type="match status" value="1"/>
</dbReference>
<dbReference type="CDD" id="cd16917">
    <property type="entry name" value="HATPase_UhpB-NarQ-NarX-like"/>
    <property type="match status" value="1"/>
</dbReference>
<dbReference type="GO" id="GO:0000155">
    <property type="term" value="F:phosphorelay sensor kinase activity"/>
    <property type="evidence" value="ECO:0007669"/>
    <property type="project" value="InterPro"/>
</dbReference>
<keyword evidence="9" id="KW-0472">Membrane</keyword>
<feature type="transmembrane region" description="Helical" evidence="9">
    <location>
        <begin position="131"/>
        <end position="155"/>
    </location>
</feature>
<evidence type="ECO:0000256" key="4">
    <source>
        <dbReference type="ARBA" id="ARBA00022679"/>
    </source>
</evidence>
<dbReference type="HOGENOM" id="CLU_000445_20_1_11"/>
<evidence type="ECO:0000256" key="6">
    <source>
        <dbReference type="ARBA" id="ARBA00022777"/>
    </source>
</evidence>
<keyword evidence="5" id="KW-0547">Nucleotide-binding</keyword>
<dbReference type="RefSeq" id="WP_012919626.1">
    <property type="nucleotide sequence ID" value="NC_013729.1"/>
</dbReference>
<dbReference type="Gene3D" id="1.20.5.1930">
    <property type="match status" value="1"/>
</dbReference>
<evidence type="ECO:0000313" key="11">
    <source>
        <dbReference type="EMBL" id="ADB31070.1"/>
    </source>
</evidence>
<evidence type="ECO:0000259" key="10">
    <source>
        <dbReference type="Pfam" id="PF07730"/>
    </source>
</evidence>
<reference evidence="11 12" key="2">
    <citation type="journal article" date="2010" name="Stand. Genomic Sci.">
        <title>Complete genome sequence of Kribbella flavida type strain (IFO 14399).</title>
        <authorList>
            <person name="Pukall R."/>
            <person name="Lapidus A."/>
            <person name="Glavina Del Rio T."/>
            <person name="Copeland A."/>
            <person name="Tice H."/>
            <person name="Cheng J.-F."/>
            <person name="Lucas S."/>
            <person name="Chen F."/>
            <person name="Nolan M."/>
            <person name="LaButti K."/>
            <person name="Pati A."/>
            <person name="Ivanova N."/>
            <person name="Mavrommatis K."/>
            <person name="Mikhailova N."/>
            <person name="Pitluck S."/>
            <person name="Bruce D."/>
            <person name="Goodwin L."/>
            <person name="Land M."/>
            <person name="Hauser L."/>
            <person name="Chang Y.-J."/>
            <person name="Jeffries C.D."/>
            <person name="Chen A."/>
            <person name="Palaniappan K."/>
            <person name="Chain P."/>
            <person name="Rohde M."/>
            <person name="Goeker M."/>
            <person name="Bristow J."/>
            <person name="Eisen J.A."/>
            <person name="Markowitz V."/>
            <person name="Hugenholtz P."/>
            <person name="Kyrpides N.C."/>
            <person name="Klenk H.-P."/>
            <person name="Brettin T."/>
        </authorList>
    </citation>
    <scope>NUCLEOTIDE SEQUENCE [LARGE SCALE GENOMIC DNA]</scope>
    <source>
        <strain evidence="12">DSM 17836 / JCM 10339 / NBRC 14399</strain>
    </source>
</reference>
<dbReference type="InterPro" id="IPR050482">
    <property type="entry name" value="Sensor_HK_TwoCompSys"/>
</dbReference>
<feature type="transmembrane region" description="Helical" evidence="9">
    <location>
        <begin position="29"/>
        <end position="47"/>
    </location>
</feature>
<feature type="domain" description="Signal transduction histidine kinase subgroup 3 dimerisation and phosphoacceptor" evidence="10">
    <location>
        <begin position="174"/>
        <end position="235"/>
    </location>
</feature>
<keyword evidence="4" id="KW-0808">Transferase</keyword>
<proteinExistence type="predicted"/>
<dbReference type="KEGG" id="kfl:Kfla_1978"/>
<evidence type="ECO:0000256" key="3">
    <source>
        <dbReference type="ARBA" id="ARBA00022553"/>
    </source>
</evidence>
<keyword evidence="8" id="KW-0902">Two-component regulatory system</keyword>
<dbReference type="EC" id="2.7.13.3" evidence="2"/>
<dbReference type="GO" id="GO:0005524">
    <property type="term" value="F:ATP binding"/>
    <property type="evidence" value="ECO:0007669"/>
    <property type="project" value="UniProtKB-KW"/>
</dbReference>
<feature type="transmembrane region" description="Helical" evidence="9">
    <location>
        <begin position="54"/>
        <end position="72"/>
    </location>
</feature>
<dbReference type="eggNOG" id="COG4585">
    <property type="taxonomic scope" value="Bacteria"/>
</dbReference>
<feature type="transmembrane region" description="Helical" evidence="9">
    <location>
        <begin position="78"/>
        <end position="97"/>
    </location>
</feature>
<keyword evidence="7" id="KW-0067">ATP-binding</keyword>
<dbReference type="OrthoDB" id="3823481at2"/>
<dbReference type="PANTHER" id="PTHR24421:SF10">
    <property type="entry name" value="NITRATE_NITRITE SENSOR PROTEIN NARQ"/>
    <property type="match status" value="1"/>
</dbReference>
<dbReference type="STRING" id="479435.Kfla_1978"/>
<comment type="catalytic activity">
    <reaction evidence="1">
        <text>ATP + protein L-histidine = ADP + protein N-phospho-L-histidine.</text>
        <dbReference type="EC" id="2.7.13.3"/>
    </reaction>
</comment>
<accession>D2PQT7</accession>
<dbReference type="GO" id="GO:0046983">
    <property type="term" value="F:protein dimerization activity"/>
    <property type="evidence" value="ECO:0007669"/>
    <property type="project" value="InterPro"/>
</dbReference>
<dbReference type="PANTHER" id="PTHR24421">
    <property type="entry name" value="NITRATE/NITRITE SENSOR PROTEIN NARX-RELATED"/>
    <property type="match status" value="1"/>
</dbReference>
<dbReference type="Proteomes" id="UP000007967">
    <property type="component" value="Chromosome"/>
</dbReference>
<dbReference type="Gene3D" id="3.30.565.10">
    <property type="entry name" value="Histidine kinase-like ATPase, C-terminal domain"/>
    <property type="match status" value="1"/>
</dbReference>
<keyword evidence="12" id="KW-1185">Reference proteome</keyword>
<dbReference type="InterPro" id="IPR011712">
    <property type="entry name" value="Sig_transdc_His_kin_sub3_dim/P"/>
</dbReference>
<evidence type="ECO:0000256" key="8">
    <source>
        <dbReference type="ARBA" id="ARBA00023012"/>
    </source>
</evidence>
<keyword evidence="3" id="KW-0597">Phosphoprotein</keyword>